<dbReference type="PROSITE" id="PS00676">
    <property type="entry name" value="SIGMA54_INTERACT_2"/>
    <property type="match status" value="1"/>
</dbReference>
<dbReference type="InterPro" id="IPR000253">
    <property type="entry name" value="FHA_dom"/>
</dbReference>
<dbReference type="InterPro" id="IPR032030">
    <property type="entry name" value="YscD_cytoplasmic_dom"/>
</dbReference>
<keyword evidence="2" id="KW-0067">ATP-binding</keyword>
<dbReference type="SMART" id="SM00382">
    <property type="entry name" value="AAA"/>
    <property type="match status" value="1"/>
</dbReference>
<dbReference type="GO" id="GO:0005524">
    <property type="term" value="F:ATP binding"/>
    <property type="evidence" value="ECO:0007669"/>
    <property type="project" value="UniProtKB-KW"/>
</dbReference>
<dbReference type="GO" id="GO:0043565">
    <property type="term" value="F:sequence-specific DNA binding"/>
    <property type="evidence" value="ECO:0007669"/>
    <property type="project" value="InterPro"/>
</dbReference>
<dbReference type="InterPro" id="IPR008984">
    <property type="entry name" value="SMAD_FHA_dom_sf"/>
</dbReference>
<dbReference type="PROSITE" id="PS00688">
    <property type="entry name" value="SIGMA54_INTERACT_3"/>
    <property type="match status" value="1"/>
</dbReference>
<comment type="caution">
    <text evidence="9">The sequence shown here is derived from an EMBL/GenBank/DDBJ whole genome shotgun (WGS) entry which is preliminary data.</text>
</comment>
<dbReference type="InterPro" id="IPR002197">
    <property type="entry name" value="HTH_Fis"/>
</dbReference>
<proteinExistence type="predicted"/>
<dbReference type="InterPro" id="IPR003593">
    <property type="entry name" value="AAA+_ATPase"/>
</dbReference>
<keyword evidence="5" id="KW-0804">Transcription</keyword>
<dbReference type="GO" id="GO:0006355">
    <property type="term" value="P:regulation of DNA-templated transcription"/>
    <property type="evidence" value="ECO:0007669"/>
    <property type="project" value="InterPro"/>
</dbReference>
<dbReference type="PANTHER" id="PTHR32071">
    <property type="entry name" value="TRANSCRIPTIONAL REGULATORY PROTEIN"/>
    <property type="match status" value="1"/>
</dbReference>
<evidence type="ECO:0000256" key="6">
    <source>
        <dbReference type="SAM" id="MobiDB-lite"/>
    </source>
</evidence>
<evidence type="ECO:0000256" key="3">
    <source>
        <dbReference type="ARBA" id="ARBA00023015"/>
    </source>
</evidence>
<dbReference type="CDD" id="cd00060">
    <property type="entry name" value="FHA"/>
    <property type="match status" value="1"/>
</dbReference>
<dbReference type="InterPro" id="IPR025944">
    <property type="entry name" value="Sigma_54_int_dom_CS"/>
</dbReference>
<feature type="region of interest" description="Disordered" evidence="6">
    <location>
        <begin position="387"/>
        <end position="420"/>
    </location>
</feature>
<dbReference type="Pfam" id="PF00158">
    <property type="entry name" value="Sigma54_activat"/>
    <property type="match status" value="1"/>
</dbReference>
<dbReference type="Pfam" id="PF02954">
    <property type="entry name" value="HTH_8"/>
    <property type="match status" value="1"/>
</dbReference>
<evidence type="ECO:0000256" key="5">
    <source>
        <dbReference type="ARBA" id="ARBA00023163"/>
    </source>
</evidence>
<keyword evidence="3" id="KW-0805">Transcription regulation</keyword>
<dbReference type="Gene3D" id="2.60.200.20">
    <property type="match status" value="1"/>
</dbReference>
<evidence type="ECO:0000256" key="1">
    <source>
        <dbReference type="ARBA" id="ARBA00022741"/>
    </source>
</evidence>
<organism evidence="9 10">
    <name type="scientific">Sorangium cellulosum</name>
    <name type="common">Polyangium cellulosum</name>
    <dbReference type="NCBI Taxonomy" id="56"/>
    <lineage>
        <taxon>Bacteria</taxon>
        <taxon>Pseudomonadati</taxon>
        <taxon>Myxococcota</taxon>
        <taxon>Polyangia</taxon>
        <taxon>Polyangiales</taxon>
        <taxon>Polyangiaceae</taxon>
        <taxon>Sorangium</taxon>
    </lineage>
</organism>
<dbReference type="Gene3D" id="1.10.10.60">
    <property type="entry name" value="Homeodomain-like"/>
    <property type="match status" value="1"/>
</dbReference>
<evidence type="ECO:0000259" key="8">
    <source>
        <dbReference type="PROSITE" id="PS50045"/>
    </source>
</evidence>
<feature type="compositionally biased region" description="Low complexity" evidence="6">
    <location>
        <begin position="387"/>
        <end position="397"/>
    </location>
</feature>
<dbReference type="PROSITE" id="PS50045">
    <property type="entry name" value="SIGMA54_INTERACT_4"/>
    <property type="match status" value="1"/>
</dbReference>
<keyword evidence="1" id="KW-0547">Nucleotide-binding</keyword>
<dbReference type="SUPFAM" id="SSF46689">
    <property type="entry name" value="Homeodomain-like"/>
    <property type="match status" value="1"/>
</dbReference>
<keyword evidence="4" id="KW-0238">DNA-binding</keyword>
<dbReference type="CDD" id="cd00009">
    <property type="entry name" value="AAA"/>
    <property type="match status" value="1"/>
</dbReference>
<dbReference type="PROSITE" id="PS50006">
    <property type="entry name" value="FHA_DOMAIN"/>
    <property type="match status" value="1"/>
</dbReference>
<dbReference type="Pfam" id="PF25601">
    <property type="entry name" value="AAA_lid_14"/>
    <property type="match status" value="1"/>
</dbReference>
<dbReference type="InterPro" id="IPR058031">
    <property type="entry name" value="AAA_lid_NorR"/>
</dbReference>
<evidence type="ECO:0000256" key="2">
    <source>
        <dbReference type="ARBA" id="ARBA00022840"/>
    </source>
</evidence>
<dbReference type="SMART" id="SM00240">
    <property type="entry name" value="FHA"/>
    <property type="match status" value="1"/>
</dbReference>
<dbReference type="InterPro" id="IPR025943">
    <property type="entry name" value="Sigma_54_int_dom_ATP-bd_2"/>
</dbReference>
<dbReference type="Pfam" id="PF16697">
    <property type="entry name" value="Yop-YscD_cpl"/>
    <property type="match status" value="1"/>
</dbReference>
<reference evidence="9 10" key="1">
    <citation type="submission" date="2014-02" db="EMBL/GenBank/DDBJ databases">
        <title>The small core and large imbalanced accessory genome model reveals a collaborative survival strategy of Sorangium cellulosum strains in nature.</title>
        <authorList>
            <person name="Han K."/>
            <person name="Peng R."/>
            <person name="Blom J."/>
            <person name="Li Y.-Z."/>
        </authorList>
    </citation>
    <scope>NUCLEOTIDE SEQUENCE [LARGE SCALE GENOMIC DNA]</scope>
    <source>
        <strain evidence="9 10">So0007-03</strain>
    </source>
</reference>
<dbReference type="SUPFAM" id="SSF49879">
    <property type="entry name" value="SMAD/FHA domain"/>
    <property type="match status" value="1"/>
</dbReference>
<feature type="region of interest" description="Disordered" evidence="6">
    <location>
        <begin position="1"/>
        <end position="24"/>
    </location>
</feature>
<name>A0A150TPN5_SORCE</name>
<evidence type="ECO:0000313" key="9">
    <source>
        <dbReference type="EMBL" id="KYG06642.1"/>
    </source>
</evidence>
<dbReference type="Gene3D" id="1.10.8.60">
    <property type="match status" value="1"/>
</dbReference>
<evidence type="ECO:0000259" key="7">
    <source>
        <dbReference type="PROSITE" id="PS50006"/>
    </source>
</evidence>
<feature type="domain" description="FHA" evidence="7">
    <location>
        <begin position="60"/>
        <end position="109"/>
    </location>
</feature>
<accession>A0A150TPN5</accession>
<evidence type="ECO:0000256" key="4">
    <source>
        <dbReference type="ARBA" id="ARBA00023125"/>
    </source>
</evidence>
<dbReference type="Gene3D" id="3.40.50.300">
    <property type="entry name" value="P-loop containing nucleotide triphosphate hydrolases"/>
    <property type="match status" value="1"/>
</dbReference>
<dbReference type="EMBL" id="JEME01001591">
    <property type="protein sequence ID" value="KYG06642.1"/>
    <property type="molecule type" value="Genomic_DNA"/>
</dbReference>
<dbReference type="SUPFAM" id="SSF52540">
    <property type="entry name" value="P-loop containing nucleoside triphosphate hydrolases"/>
    <property type="match status" value="1"/>
</dbReference>
<gene>
    <name evidence="9" type="ORF">BE21_33720</name>
</gene>
<dbReference type="FunFam" id="3.40.50.300:FF:000006">
    <property type="entry name" value="DNA-binding transcriptional regulator NtrC"/>
    <property type="match status" value="1"/>
</dbReference>
<dbReference type="AlphaFoldDB" id="A0A150TPN5"/>
<dbReference type="PRINTS" id="PR01590">
    <property type="entry name" value="HTHFIS"/>
</dbReference>
<dbReference type="Proteomes" id="UP000075502">
    <property type="component" value="Unassembled WGS sequence"/>
</dbReference>
<dbReference type="PANTHER" id="PTHR32071:SF117">
    <property type="entry name" value="PTS-DEPENDENT DIHYDROXYACETONE KINASE OPERON REGULATORY PROTEIN-RELATED"/>
    <property type="match status" value="1"/>
</dbReference>
<dbReference type="InterPro" id="IPR002078">
    <property type="entry name" value="Sigma_54_int"/>
</dbReference>
<dbReference type="InterPro" id="IPR027417">
    <property type="entry name" value="P-loop_NTPase"/>
</dbReference>
<dbReference type="InterPro" id="IPR009057">
    <property type="entry name" value="Homeodomain-like_sf"/>
</dbReference>
<protein>
    <submittedName>
        <fullName evidence="9">AAA family ATPase</fullName>
    </submittedName>
</protein>
<evidence type="ECO:0000313" key="10">
    <source>
        <dbReference type="Proteomes" id="UP000075502"/>
    </source>
</evidence>
<sequence length="484" mass="52851">MARMSRPPATPDDPSPTSIAAATEPRMKAEVLAVPRLELCVEREAGKPASRTMVLDGDFIRIGSHQSNDLVLADRAVSRFHCILERVKTTFRLTDVGSLNGTYLGGVRVRDADALLPECRIELGESVVRIRDAAAVAETELARAVSFGALQGVSVPMRRLFPVLDRVAKSAPDVLIEGENGTGKEVIATELVQRGARAHKPLVIVDCGAISPSLIESELFGHVRGSFTGASRDRAGAFEEADGGTVFLDEIGELPLEMQPKLLRALASREVRRLGESRVRKVDIRVIAATNRRLEREVNSGRFREDLYYRLSVLTVRVPPLRERKEDIGLLVHCFLNELGAVDKVHLFPPDVIEDMKRYDWPGNVRELRNYVERRVVLGEGAAMGAAAPSDQSAAPPGSGPPGSGSQGAAPPGGAHDLPAANIEMPFKEAKEAIIDRFERDYLAALLEWSNGNVSRAARKAGLDRMYLHRLLQRHGLRRAAALD</sequence>
<feature type="domain" description="Sigma-54 factor interaction" evidence="8">
    <location>
        <begin position="150"/>
        <end position="377"/>
    </location>
</feature>